<dbReference type="SUPFAM" id="SSF53335">
    <property type="entry name" value="S-adenosyl-L-methionine-dependent methyltransferases"/>
    <property type="match status" value="1"/>
</dbReference>
<organism evidence="1 2">
    <name type="scientific">Echinococcus multilocularis</name>
    <name type="common">Fox tapeworm</name>
    <dbReference type="NCBI Taxonomy" id="6211"/>
    <lineage>
        <taxon>Eukaryota</taxon>
        <taxon>Metazoa</taxon>
        <taxon>Spiralia</taxon>
        <taxon>Lophotrochozoa</taxon>
        <taxon>Platyhelminthes</taxon>
        <taxon>Cestoda</taxon>
        <taxon>Eucestoda</taxon>
        <taxon>Cyclophyllidea</taxon>
        <taxon>Taeniidae</taxon>
        <taxon>Echinococcus</taxon>
    </lineage>
</organism>
<dbReference type="AlphaFoldDB" id="A0A068YBW1"/>
<dbReference type="InterPro" id="IPR051720">
    <property type="entry name" value="rRNA_MeTrfase/Polyamine_Synth"/>
</dbReference>
<dbReference type="CDD" id="cd02440">
    <property type="entry name" value="AdoMet_MTases"/>
    <property type="match status" value="1"/>
</dbReference>
<dbReference type="Proteomes" id="UP000017246">
    <property type="component" value="Unassembled WGS sequence"/>
</dbReference>
<dbReference type="InterPro" id="IPR029063">
    <property type="entry name" value="SAM-dependent_MTases_sf"/>
</dbReference>
<reference evidence="1" key="1">
    <citation type="journal article" date="2013" name="Nature">
        <title>The genomes of four tapeworm species reveal adaptations to parasitism.</title>
        <authorList>
            <person name="Tsai I.J."/>
            <person name="Zarowiecki M."/>
            <person name="Holroyd N."/>
            <person name="Garciarrubio A."/>
            <person name="Sanchez-Flores A."/>
            <person name="Brooks K.L."/>
            <person name="Tracey A."/>
            <person name="Bobes R.J."/>
            <person name="Fragoso G."/>
            <person name="Sciutto E."/>
            <person name="Aslett M."/>
            <person name="Beasley H."/>
            <person name="Bennett H.M."/>
            <person name="Cai J."/>
            <person name="Camicia F."/>
            <person name="Clark R."/>
            <person name="Cucher M."/>
            <person name="De Silva N."/>
            <person name="Day T.A."/>
            <person name="Deplazes P."/>
            <person name="Estrada K."/>
            <person name="Fernandez C."/>
            <person name="Holland P.W."/>
            <person name="Hou J."/>
            <person name="Hu S."/>
            <person name="Huckvale T."/>
            <person name="Hung S.S."/>
            <person name="Kamenetzky L."/>
            <person name="Keane J.A."/>
            <person name="Kiss F."/>
            <person name="Koziol U."/>
            <person name="Lambert O."/>
            <person name="Liu K."/>
            <person name="Luo X."/>
            <person name="Luo Y."/>
            <person name="Macchiaroli N."/>
            <person name="Nichol S."/>
            <person name="Paps J."/>
            <person name="Parkinson J."/>
            <person name="Pouchkina-Stantcheva N."/>
            <person name="Riddiford N."/>
            <person name="Rosenzvit M."/>
            <person name="Salinas G."/>
            <person name="Wasmuth J.D."/>
            <person name="Zamanian M."/>
            <person name="Zheng Y."/>
            <person name="Cai X."/>
            <person name="Soberon X."/>
            <person name="Olson P.D."/>
            <person name="Laclette J.P."/>
            <person name="Brehm K."/>
            <person name="Berriman M."/>
            <person name="Garciarrubio A."/>
            <person name="Bobes R.J."/>
            <person name="Fragoso G."/>
            <person name="Sanchez-Flores A."/>
            <person name="Estrada K."/>
            <person name="Cevallos M.A."/>
            <person name="Morett E."/>
            <person name="Gonzalez V."/>
            <person name="Portillo T."/>
            <person name="Ochoa-Leyva A."/>
            <person name="Jose M.V."/>
            <person name="Sciutto E."/>
            <person name="Landa A."/>
            <person name="Jimenez L."/>
            <person name="Valdes V."/>
            <person name="Carrero J.C."/>
            <person name="Larralde C."/>
            <person name="Morales-Montor J."/>
            <person name="Limon-Lason J."/>
            <person name="Soberon X."/>
            <person name="Laclette J.P."/>
        </authorList>
    </citation>
    <scope>NUCLEOTIDE SEQUENCE [LARGE SCALE GENOMIC DNA]</scope>
</reference>
<dbReference type="OMA" id="DVVYSIH"/>
<sequence length="231" mass="25518">MSHSCLNKKKLYMKLQNLESFSVPKQYLEQYPTSACVAGNLLLILALSTGDILFDIQTRHGAIEDKIVGDLGCGPGILALGARLLGASFVVGFDIDEDAIADFQGNLENFPQESSGAINLVQCDVTSLSPPKVKPFDTTIMNPPFGTSDETKGTDIKFLKAALSMSREQVYSLHKTTTRKHIVKTVREFGANCETIAELRFDIPKLYNKHRQTSKDIAVDLVRSWFEESIS</sequence>
<keyword evidence="2" id="KW-1185">Reference proteome</keyword>
<dbReference type="OrthoDB" id="419617at2759"/>
<dbReference type="EMBL" id="LN902842">
    <property type="protein sequence ID" value="CDS42003.1"/>
    <property type="molecule type" value="Genomic_DNA"/>
</dbReference>
<dbReference type="Gene3D" id="3.40.50.150">
    <property type="entry name" value="Vaccinia Virus protein VP39"/>
    <property type="match status" value="1"/>
</dbReference>
<gene>
    <name evidence="1" type="ORF">EmuJ_000969900</name>
</gene>
<dbReference type="PANTHER" id="PTHR23290">
    <property type="entry name" value="RRNA N6-ADENOSINE-METHYLTRANSFERASE METTL5"/>
    <property type="match status" value="1"/>
</dbReference>
<dbReference type="GO" id="GO:0008988">
    <property type="term" value="F:rRNA (adenine-N6-)-methyltransferase activity"/>
    <property type="evidence" value="ECO:0007669"/>
    <property type="project" value="TreeGrafter"/>
</dbReference>
<accession>A0A068YBW1</accession>
<dbReference type="STRING" id="6211.A0A068YBW1"/>
<keyword evidence="1" id="KW-0808">Transferase</keyword>
<proteinExistence type="predicted"/>
<dbReference type="PANTHER" id="PTHR23290:SF0">
    <property type="entry name" value="RRNA N6-ADENOSINE-METHYLTRANSFERASE METTL5"/>
    <property type="match status" value="1"/>
</dbReference>
<protein>
    <submittedName>
        <fullName evidence="1">Methyltransferase protein 5</fullName>
    </submittedName>
</protein>
<name>A0A068YBW1_ECHMU</name>
<evidence type="ECO:0000313" key="1">
    <source>
        <dbReference type="EMBL" id="CDS42003.1"/>
    </source>
</evidence>
<dbReference type="Pfam" id="PF06325">
    <property type="entry name" value="PrmA"/>
    <property type="match status" value="1"/>
</dbReference>
<dbReference type="eggNOG" id="KOG3420">
    <property type="taxonomic scope" value="Eukaryota"/>
</dbReference>
<evidence type="ECO:0000313" key="2">
    <source>
        <dbReference type="Proteomes" id="UP000017246"/>
    </source>
</evidence>
<reference evidence="1" key="2">
    <citation type="submission" date="2015-11" db="EMBL/GenBank/DDBJ databases">
        <authorList>
            <person name="Zhang Y."/>
            <person name="Guo Z."/>
        </authorList>
    </citation>
    <scope>NUCLEOTIDE SEQUENCE</scope>
</reference>
<keyword evidence="1" id="KW-0489">Methyltransferase</keyword>